<gene>
    <name evidence="2" type="ORF">TM448A04263_0001</name>
</gene>
<feature type="transmembrane region" description="Helical" evidence="1">
    <location>
        <begin position="47"/>
        <end position="65"/>
    </location>
</feature>
<proteinExistence type="predicted"/>
<protein>
    <submittedName>
        <fullName evidence="2">Uncharacterized protein</fullName>
    </submittedName>
</protein>
<keyword evidence="1" id="KW-0812">Transmembrane</keyword>
<accession>A0A6H2A3G3</accession>
<keyword evidence="1" id="KW-1133">Transmembrane helix</keyword>
<reference evidence="2" key="1">
    <citation type="submission" date="2020-03" db="EMBL/GenBank/DDBJ databases">
        <title>The deep terrestrial virosphere.</title>
        <authorList>
            <person name="Holmfeldt K."/>
            <person name="Nilsson E."/>
            <person name="Simone D."/>
            <person name="Lopez-Fernandez M."/>
            <person name="Wu X."/>
            <person name="de Brujin I."/>
            <person name="Lundin D."/>
            <person name="Andersson A."/>
            <person name="Bertilsson S."/>
            <person name="Dopson M."/>
        </authorList>
    </citation>
    <scope>NUCLEOTIDE SEQUENCE</scope>
    <source>
        <strain evidence="2">TM448A04263</strain>
    </source>
</reference>
<keyword evidence="1" id="KW-0472">Membrane</keyword>
<sequence>MIYSLSFTENVPTGSAGCTSMYFIRIRPAYRDDKPLLFHEIYHVDNFWLVFLISAAVMTGLAFGVHQFYPSPYVFCPIPLSILMDWVLYKIPRFRLWEEVQAYKVQIEYIPGEMKEINRKKFSNRISTRYGLKISEDEAYKLLG</sequence>
<dbReference type="AlphaFoldDB" id="A0A6H2A3G3"/>
<dbReference type="EMBL" id="MT144468">
    <property type="protein sequence ID" value="QJA53990.1"/>
    <property type="molecule type" value="Genomic_DNA"/>
</dbReference>
<evidence type="ECO:0000313" key="2">
    <source>
        <dbReference type="EMBL" id="QJA53990.1"/>
    </source>
</evidence>
<organism evidence="2">
    <name type="scientific">viral metagenome</name>
    <dbReference type="NCBI Taxonomy" id="1070528"/>
    <lineage>
        <taxon>unclassified sequences</taxon>
        <taxon>metagenomes</taxon>
        <taxon>organismal metagenomes</taxon>
    </lineage>
</organism>
<evidence type="ECO:0000256" key="1">
    <source>
        <dbReference type="SAM" id="Phobius"/>
    </source>
</evidence>
<name>A0A6H2A3G3_9ZZZZ</name>